<evidence type="ECO:0000313" key="7">
    <source>
        <dbReference type="Proteomes" id="UP000073492"/>
    </source>
</evidence>
<name>A0A139I088_9PEZI</name>
<comment type="caution">
    <text evidence="6">The sequence shown here is derived from an EMBL/GenBank/DDBJ whole genome shotgun (WGS) entry which is preliminary data.</text>
</comment>
<feature type="transmembrane region" description="Helical" evidence="5">
    <location>
        <begin position="536"/>
        <end position="554"/>
    </location>
</feature>
<dbReference type="Proteomes" id="UP000073492">
    <property type="component" value="Unassembled WGS sequence"/>
</dbReference>
<keyword evidence="4 5" id="KW-0472">Membrane</keyword>
<evidence type="ECO:0000256" key="2">
    <source>
        <dbReference type="ARBA" id="ARBA00022692"/>
    </source>
</evidence>
<dbReference type="GO" id="GO:0005384">
    <property type="term" value="F:manganese ion transmembrane transporter activity"/>
    <property type="evidence" value="ECO:0007669"/>
    <property type="project" value="TreeGrafter"/>
</dbReference>
<keyword evidence="7" id="KW-1185">Reference proteome</keyword>
<gene>
    <name evidence="6" type="ORF">AC579_205</name>
</gene>
<feature type="transmembrane region" description="Helical" evidence="5">
    <location>
        <begin position="449"/>
        <end position="470"/>
    </location>
</feature>
<evidence type="ECO:0000256" key="1">
    <source>
        <dbReference type="ARBA" id="ARBA00004141"/>
    </source>
</evidence>
<proteinExistence type="predicted"/>
<comment type="subcellular location">
    <subcellularLocation>
        <location evidence="1">Membrane</location>
        <topology evidence="1">Multi-pass membrane protein</topology>
    </subcellularLocation>
</comment>
<dbReference type="InterPro" id="IPR001046">
    <property type="entry name" value="NRAMP_fam"/>
</dbReference>
<keyword evidence="2 5" id="KW-0812">Transmembrane</keyword>
<dbReference type="PRINTS" id="PR00447">
    <property type="entry name" value="NATRESASSCMP"/>
</dbReference>
<evidence type="ECO:0000256" key="5">
    <source>
        <dbReference type="SAM" id="Phobius"/>
    </source>
</evidence>
<feature type="transmembrane region" description="Helical" evidence="5">
    <location>
        <begin position="372"/>
        <end position="395"/>
    </location>
</feature>
<feature type="transmembrane region" description="Helical" evidence="5">
    <location>
        <begin position="618"/>
        <end position="641"/>
    </location>
</feature>
<feature type="transmembrane region" description="Helical" evidence="5">
    <location>
        <begin position="182"/>
        <end position="200"/>
    </location>
</feature>
<dbReference type="GO" id="GO:0015086">
    <property type="term" value="F:cadmium ion transmembrane transporter activity"/>
    <property type="evidence" value="ECO:0007669"/>
    <property type="project" value="TreeGrafter"/>
</dbReference>
<feature type="transmembrane region" description="Helical" evidence="5">
    <location>
        <begin position="566"/>
        <end position="585"/>
    </location>
</feature>
<dbReference type="NCBIfam" id="TIGR01197">
    <property type="entry name" value="nramp"/>
    <property type="match status" value="1"/>
</dbReference>
<feature type="transmembrane region" description="Helical" evidence="5">
    <location>
        <begin position="259"/>
        <end position="290"/>
    </location>
</feature>
<evidence type="ECO:0000256" key="4">
    <source>
        <dbReference type="ARBA" id="ARBA00023136"/>
    </source>
</evidence>
<dbReference type="GO" id="GO:0030026">
    <property type="term" value="P:intracellular manganese ion homeostasis"/>
    <property type="evidence" value="ECO:0007669"/>
    <property type="project" value="TreeGrafter"/>
</dbReference>
<accession>A0A139I088</accession>
<protein>
    <submittedName>
        <fullName evidence="6">Uncharacterized protein</fullName>
    </submittedName>
</protein>
<feature type="transmembrane region" description="Helical" evidence="5">
    <location>
        <begin position="296"/>
        <end position="314"/>
    </location>
</feature>
<dbReference type="PANTHER" id="PTHR11706:SF101">
    <property type="entry name" value="MANGANESE TRANSPORTER SMF1"/>
    <property type="match status" value="1"/>
</dbReference>
<evidence type="ECO:0000256" key="3">
    <source>
        <dbReference type="ARBA" id="ARBA00022989"/>
    </source>
</evidence>
<dbReference type="PANTHER" id="PTHR11706">
    <property type="entry name" value="SOLUTE CARRIER PROTEIN FAMILY 11 MEMBER"/>
    <property type="match status" value="1"/>
</dbReference>
<feature type="transmembrane region" description="Helical" evidence="5">
    <location>
        <begin position="220"/>
        <end position="238"/>
    </location>
</feature>
<sequence>MDNLTLTYRIQPGVLRTTVTLASAQAPFVPTSFLNRILGHCPPPRLHSRTKDHPALSKMNCPSRTDPELPDDWNQTPNPLAADITTRCDLGKLASARVQHDHKLKCEEGASVELRAVGGPSEVEEKGKSACSRDGVSSSIAYPGFGEQMLEDTLGARRHDSRTPNPPLPRWQRPFDRARRGIWRYMKFIGPGFLIAVAYIDPGNYATDAAAGATYRFKLLFMVLLSNIFAIFLQSLCIRMSTVTGLNLAEMNKEHCPRWLNYVLYFFGEAAVIATDIAEVIGFAIALNLLAPKLPVVAGCAISILDVMFILLFYQPEGSMRALRVFECFVMLLVLGVVICFCYQLSLIKGTTPGEVFKGYLPSSAIVQGQGLYQACGILGATVMPHSLYLGSGLVQPRLKEFDKKNDTYRTSLIIEEDVDETAEQKYRPSMAAINGCMKYSIIELATSLFTFALFVNSAILIVCGASLYSVDGAQDADLFGIYNLLNQQIGHAAATVFAVALLLSGCSAGIVCTMAGQMISEGQLNWKLKPWITRLLTRSISIVPAILVAGTIGKKGLSEALVGSQVALSVILPFVTAPLIYYTCRNKYMWVYNDVMERNANGEEQTQPVIVYMKNHWLVMVLAIVIWLIIVIMNVANIVLTGLGVN</sequence>
<evidence type="ECO:0000313" key="6">
    <source>
        <dbReference type="EMBL" id="KXT08053.1"/>
    </source>
</evidence>
<feature type="transmembrane region" description="Helical" evidence="5">
    <location>
        <begin position="490"/>
        <end position="515"/>
    </location>
</feature>
<dbReference type="NCBIfam" id="NF037982">
    <property type="entry name" value="Nramp_1"/>
    <property type="match status" value="1"/>
</dbReference>
<dbReference type="GO" id="GO:0034755">
    <property type="term" value="P:iron ion transmembrane transport"/>
    <property type="evidence" value="ECO:0007669"/>
    <property type="project" value="TreeGrafter"/>
</dbReference>
<keyword evidence="3 5" id="KW-1133">Transmembrane helix</keyword>
<dbReference type="AlphaFoldDB" id="A0A139I088"/>
<organism evidence="6 7">
    <name type="scientific">Pseudocercospora musae</name>
    <dbReference type="NCBI Taxonomy" id="113226"/>
    <lineage>
        <taxon>Eukaryota</taxon>
        <taxon>Fungi</taxon>
        <taxon>Dikarya</taxon>
        <taxon>Ascomycota</taxon>
        <taxon>Pezizomycotina</taxon>
        <taxon>Dothideomycetes</taxon>
        <taxon>Dothideomycetidae</taxon>
        <taxon>Mycosphaerellales</taxon>
        <taxon>Mycosphaerellaceae</taxon>
        <taxon>Pseudocercospora</taxon>
    </lineage>
</organism>
<dbReference type="Pfam" id="PF01566">
    <property type="entry name" value="Nramp"/>
    <property type="match status" value="1"/>
</dbReference>
<dbReference type="STRING" id="113226.A0A139I088"/>
<feature type="transmembrane region" description="Helical" evidence="5">
    <location>
        <begin position="326"/>
        <end position="346"/>
    </location>
</feature>
<dbReference type="EMBL" id="LFZO01000497">
    <property type="protein sequence ID" value="KXT08053.1"/>
    <property type="molecule type" value="Genomic_DNA"/>
</dbReference>
<dbReference type="GO" id="GO:0005886">
    <property type="term" value="C:plasma membrane"/>
    <property type="evidence" value="ECO:0007669"/>
    <property type="project" value="TreeGrafter"/>
</dbReference>
<reference evidence="6 7" key="1">
    <citation type="submission" date="2015-07" db="EMBL/GenBank/DDBJ databases">
        <title>Comparative genomics of the Sigatoka disease complex on banana suggests a link between parallel evolutionary changes in Pseudocercospora fijiensis and Pseudocercospora eumusae and increased virulence on the banana host.</title>
        <authorList>
            <person name="Chang T.-C."/>
            <person name="Salvucci A."/>
            <person name="Crous P.W."/>
            <person name="Stergiopoulos I."/>
        </authorList>
    </citation>
    <scope>NUCLEOTIDE SEQUENCE [LARGE SCALE GENOMIC DNA]</scope>
    <source>
        <strain evidence="6 7">CBS 116634</strain>
    </source>
</reference>
<dbReference type="OrthoDB" id="409173at2759"/>